<dbReference type="Proteomes" id="UP000250043">
    <property type="component" value="Unassembled WGS sequence"/>
</dbReference>
<sequence length="119" mass="13469">MQISVQGRAGSGVLHKTVRQRQFSTTGAYAFTDYRAQGQTIPIVLIDIQTPPPPGTLTLLNLYVALSRSSGRDTIRLLRQFDPKLFLQKHNPDLKTEDDRLELLNAKTTYDWNTLGRIE</sequence>
<evidence type="ECO:0000313" key="2">
    <source>
        <dbReference type="Proteomes" id="UP000250043"/>
    </source>
</evidence>
<dbReference type="SUPFAM" id="SSF52540">
    <property type="entry name" value="P-loop containing nucleoside triphosphate hydrolases"/>
    <property type="match status" value="1"/>
</dbReference>
<evidence type="ECO:0000313" key="1">
    <source>
        <dbReference type="EMBL" id="OCH88604.1"/>
    </source>
</evidence>
<reference evidence="1 2" key="1">
    <citation type="submission" date="2016-07" db="EMBL/GenBank/DDBJ databases">
        <title>Draft genome of the white-rot fungus Obba rivulosa 3A-2.</title>
        <authorList>
            <consortium name="DOE Joint Genome Institute"/>
            <person name="Miettinen O."/>
            <person name="Riley R."/>
            <person name="Acob R."/>
            <person name="Barry K."/>
            <person name="Cullen D."/>
            <person name="De Vries R."/>
            <person name="Hainaut M."/>
            <person name="Hatakka A."/>
            <person name="Henrissat B."/>
            <person name="Hilden K."/>
            <person name="Kuo R."/>
            <person name="Labutti K."/>
            <person name="Lipzen A."/>
            <person name="Makela M.R."/>
            <person name="Sandor L."/>
            <person name="Spatafora J.W."/>
            <person name="Grigoriev I.V."/>
            <person name="Hibbett D.S."/>
        </authorList>
    </citation>
    <scope>NUCLEOTIDE SEQUENCE [LARGE SCALE GENOMIC DNA]</scope>
    <source>
        <strain evidence="1 2">3A-2</strain>
    </source>
</reference>
<accession>A0A8E2AV24</accession>
<gene>
    <name evidence="1" type="ORF">OBBRIDRAFT_734164</name>
</gene>
<protein>
    <submittedName>
        <fullName evidence="1">Uncharacterized protein</fullName>
    </submittedName>
</protein>
<name>A0A8E2AV24_9APHY</name>
<proteinExistence type="predicted"/>
<organism evidence="1 2">
    <name type="scientific">Obba rivulosa</name>
    <dbReference type="NCBI Taxonomy" id="1052685"/>
    <lineage>
        <taxon>Eukaryota</taxon>
        <taxon>Fungi</taxon>
        <taxon>Dikarya</taxon>
        <taxon>Basidiomycota</taxon>
        <taxon>Agaricomycotina</taxon>
        <taxon>Agaricomycetes</taxon>
        <taxon>Polyporales</taxon>
        <taxon>Gelatoporiaceae</taxon>
        <taxon>Obba</taxon>
    </lineage>
</organism>
<keyword evidence="2" id="KW-1185">Reference proteome</keyword>
<dbReference type="OrthoDB" id="2986975at2759"/>
<dbReference type="AlphaFoldDB" id="A0A8E2AV24"/>
<dbReference type="EMBL" id="KV722448">
    <property type="protein sequence ID" value="OCH88604.1"/>
    <property type="molecule type" value="Genomic_DNA"/>
</dbReference>
<dbReference type="InterPro" id="IPR027417">
    <property type="entry name" value="P-loop_NTPase"/>
</dbReference>